<proteinExistence type="predicted"/>
<feature type="transmembrane region" description="Helical" evidence="1">
    <location>
        <begin position="49"/>
        <end position="67"/>
    </location>
</feature>
<comment type="caution">
    <text evidence="2">The sequence shown here is derived from an EMBL/GenBank/DDBJ whole genome shotgun (WGS) entry which is preliminary data.</text>
</comment>
<keyword evidence="1" id="KW-0812">Transmembrane</keyword>
<gene>
    <name evidence="2" type="ORF">HNP55_003547</name>
</gene>
<keyword evidence="3" id="KW-1185">Reference proteome</keyword>
<keyword evidence="1" id="KW-1133">Transmembrane helix</keyword>
<organism evidence="2 3">
    <name type="scientific">Roseateles oligotrophus</name>
    <dbReference type="NCBI Taxonomy" id="1769250"/>
    <lineage>
        <taxon>Bacteria</taxon>
        <taxon>Pseudomonadati</taxon>
        <taxon>Pseudomonadota</taxon>
        <taxon>Betaproteobacteria</taxon>
        <taxon>Burkholderiales</taxon>
        <taxon>Sphaerotilaceae</taxon>
        <taxon>Roseateles</taxon>
    </lineage>
</organism>
<reference evidence="2 3" key="1">
    <citation type="submission" date="2020-08" db="EMBL/GenBank/DDBJ databases">
        <title>Functional genomics of gut bacteria from endangered species of beetles.</title>
        <authorList>
            <person name="Carlos-Shanley C."/>
        </authorList>
    </citation>
    <scope>NUCLEOTIDE SEQUENCE [LARGE SCALE GENOMIC DNA]</scope>
    <source>
        <strain evidence="2 3">S00239</strain>
    </source>
</reference>
<name>A0A840LB94_9BURK</name>
<accession>A0A840LB94</accession>
<protein>
    <recommendedName>
        <fullName evidence="4">2/3 transmembrane domain holin</fullName>
    </recommendedName>
</protein>
<feature type="transmembrane region" description="Helical" evidence="1">
    <location>
        <begin position="25"/>
        <end position="43"/>
    </location>
</feature>
<dbReference type="AlphaFoldDB" id="A0A840LB94"/>
<dbReference type="Proteomes" id="UP000562027">
    <property type="component" value="Unassembled WGS sequence"/>
</dbReference>
<dbReference type="RefSeq" id="WP_184302315.1">
    <property type="nucleotide sequence ID" value="NZ_JACHLP010000007.1"/>
</dbReference>
<keyword evidence="1" id="KW-0472">Membrane</keyword>
<evidence type="ECO:0000256" key="1">
    <source>
        <dbReference type="SAM" id="Phobius"/>
    </source>
</evidence>
<evidence type="ECO:0008006" key="4">
    <source>
        <dbReference type="Google" id="ProtNLM"/>
    </source>
</evidence>
<evidence type="ECO:0000313" key="2">
    <source>
        <dbReference type="EMBL" id="MBB4845001.1"/>
    </source>
</evidence>
<dbReference type="Pfam" id="PF13272">
    <property type="entry name" value="Holin_2-3"/>
    <property type="match status" value="1"/>
</dbReference>
<sequence>MQTQTTPSRPFVQRCAARLKRPPRLSGWALITLLLAVLVWAIAPQQLPVSLYKLSLVTLAGVVGYWLDRSMFPYARPDAFLPDTREAGDFLQLPPGETACTLLVAPEESQLRLAGTAMLRRALIVAATMLAMGLGA</sequence>
<dbReference type="InterPro" id="IPR025140">
    <property type="entry name" value="Holin_2-3"/>
</dbReference>
<dbReference type="EMBL" id="JACHLP010000007">
    <property type="protein sequence ID" value="MBB4845001.1"/>
    <property type="molecule type" value="Genomic_DNA"/>
</dbReference>
<evidence type="ECO:0000313" key="3">
    <source>
        <dbReference type="Proteomes" id="UP000562027"/>
    </source>
</evidence>